<evidence type="ECO:0000313" key="1">
    <source>
        <dbReference type="EMBL" id="MDR6868483.1"/>
    </source>
</evidence>
<name>A0ABU1SFV7_9MICO</name>
<gene>
    <name evidence="1" type="ORF">J2Y69_003102</name>
</gene>
<comment type="caution">
    <text evidence="1">The sequence shown here is derived from an EMBL/GenBank/DDBJ whole genome shotgun (WGS) entry which is preliminary data.</text>
</comment>
<dbReference type="RefSeq" id="WP_310022351.1">
    <property type="nucleotide sequence ID" value="NZ_JAVDUM010000015.1"/>
</dbReference>
<dbReference type="EMBL" id="JAVDUM010000015">
    <property type="protein sequence ID" value="MDR6868483.1"/>
    <property type="molecule type" value="Genomic_DNA"/>
</dbReference>
<reference evidence="1 2" key="1">
    <citation type="submission" date="2023-07" db="EMBL/GenBank/DDBJ databases">
        <title>Sorghum-associated microbial communities from plants grown in Nebraska, USA.</title>
        <authorList>
            <person name="Schachtman D."/>
        </authorList>
    </citation>
    <scope>NUCLEOTIDE SEQUENCE [LARGE SCALE GENOMIC DNA]</scope>
    <source>
        <strain evidence="1 2">2980</strain>
    </source>
</reference>
<protein>
    <submittedName>
        <fullName evidence="1">Uncharacterized protein</fullName>
    </submittedName>
</protein>
<organism evidence="1 2">
    <name type="scientific">Microbacterium resistens</name>
    <dbReference type="NCBI Taxonomy" id="156977"/>
    <lineage>
        <taxon>Bacteria</taxon>
        <taxon>Bacillati</taxon>
        <taxon>Actinomycetota</taxon>
        <taxon>Actinomycetes</taxon>
        <taxon>Micrococcales</taxon>
        <taxon>Microbacteriaceae</taxon>
        <taxon>Microbacterium</taxon>
    </lineage>
</organism>
<accession>A0ABU1SFV7</accession>
<evidence type="ECO:0000313" key="2">
    <source>
        <dbReference type="Proteomes" id="UP001259347"/>
    </source>
</evidence>
<dbReference type="Proteomes" id="UP001259347">
    <property type="component" value="Unassembled WGS sequence"/>
</dbReference>
<sequence length="54" mass="6225">MPDPVEKGKRRIPREPEFYDSPVKNEVIEFSPQGSAFVILRFLPLFERGCMALS</sequence>
<keyword evidence="2" id="KW-1185">Reference proteome</keyword>
<proteinExistence type="predicted"/>